<keyword evidence="3" id="KW-1185">Reference proteome</keyword>
<protein>
    <submittedName>
        <fullName evidence="2">Uncharacterized protein</fullName>
    </submittedName>
</protein>
<feature type="compositionally biased region" description="Low complexity" evidence="1">
    <location>
        <begin position="24"/>
        <end position="33"/>
    </location>
</feature>
<evidence type="ECO:0000313" key="3">
    <source>
        <dbReference type="Proteomes" id="UP001153076"/>
    </source>
</evidence>
<name>A0A9Q1K942_9CARY</name>
<evidence type="ECO:0000256" key="1">
    <source>
        <dbReference type="SAM" id="MobiDB-lite"/>
    </source>
</evidence>
<comment type="caution">
    <text evidence="2">The sequence shown here is derived from an EMBL/GenBank/DDBJ whole genome shotgun (WGS) entry which is preliminary data.</text>
</comment>
<accession>A0A9Q1K942</accession>
<dbReference type="Proteomes" id="UP001153076">
    <property type="component" value="Unassembled WGS sequence"/>
</dbReference>
<dbReference type="OrthoDB" id="1939467at2759"/>
<dbReference type="EMBL" id="JAKOGI010000244">
    <property type="protein sequence ID" value="KAJ8438684.1"/>
    <property type="molecule type" value="Genomic_DNA"/>
</dbReference>
<proteinExistence type="predicted"/>
<dbReference type="AlphaFoldDB" id="A0A9Q1K942"/>
<gene>
    <name evidence="2" type="ORF">Cgig2_011867</name>
</gene>
<organism evidence="2 3">
    <name type="scientific">Carnegiea gigantea</name>
    <dbReference type="NCBI Taxonomy" id="171969"/>
    <lineage>
        <taxon>Eukaryota</taxon>
        <taxon>Viridiplantae</taxon>
        <taxon>Streptophyta</taxon>
        <taxon>Embryophyta</taxon>
        <taxon>Tracheophyta</taxon>
        <taxon>Spermatophyta</taxon>
        <taxon>Magnoliopsida</taxon>
        <taxon>eudicotyledons</taxon>
        <taxon>Gunneridae</taxon>
        <taxon>Pentapetalae</taxon>
        <taxon>Caryophyllales</taxon>
        <taxon>Cactineae</taxon>
        <taxon>Cactaceae</taxon>
        <taxon>Cactoideae</taxon>
        <taxon>Echinocereeae</taxon>
        <taxon>Carnegiea</taxon>
    </lineage>
</organism>
<evidence type="ECO:0000313" key="2">
    <source>
        <dbReference type="EMBL" id="KAJ8438684.1"/>
    </source>
</evidence>
<sequence length="285" mass="32186">MGEGNSCNKTDETKSGYENEEGDSGTSSSSVSLEEAASISSSRKLGEGRCNRRIGMIEVAENPVVKYKPFAMDRHPVRALIECWNSNTKSFKLRRREVPFSVYNVALIMGLPVYGKSVSFERNEVTSEVGELLKGAMADYVSRERGRRRTMVKDMRIYRNYVSVGFYEHTNIYSFADDKCLPQISRWVHLYKGKKYDTREMVVGIQESQIHLVLDVREEERAQAGVRTFFRSDEHHGYVEDAEHAVQGGPMVIARPSSTTSGGQLQQSSHCGTMTISARYCCMRS</sequence>
<feature type="region of interest" description="Disordered" evidence="1">
    <location>
        <begin position="1"/>
        <end position="33"/>
    </location>
</feature>
<reference evidence="2" key="1">
    <citation type="submission" date="2022-04" db="EMBL/GenBank/DDBJ databases">
        <title>Carnegiea gigantea Genome sequencing and assembly v2.</title>
        <authorList>
            <person name="Copetti D."/>
            <person name="Sanderson M.J."/>
            <person name="Burquez A."/>
            <person name="Wojciechowski M.F."/>
        </authorList>
    </citation>
    <scope>NUCLEOTIDE SEQUENCE</scope>
    <source>
        <strain evidence="2">SGP5-SGP5p</strain>
        <tissue evidence="2">Aerial part</tissue>
    </source>
</reference>